<keyword evidence="4" id="KW-0843">Virulence</keyword>
<dbReference type="InterPro" id="IPR056823">
    <property type="entry name" value="TEN-like_YD-shell"/>
</dbReference>
<gene>
    <name evidence="9" type="ORF">DRF67_05510</name>
</gene>
<proteinExistence type="predicted"/>
<dbReference type="NCBIfam" id="TIGR03696">
    <property type="entry name" value="Rhs_assc_core"/>
    <property type="match status" value="1"/>
</dbReference>
<keyword evidence="3" id="KW-0677">Repeat</keyword>
<evidence type="ECO:0000256" key="1">
    <source>
        <dbReference type="ARBA" id="ARBA00004613"/>
    </source>
</evidence>
<feature type="compositionally biased region" description="Polar residues" evidence="5">
    <location>
        <begin position="71"/>
        <end position="86"/>
    </location>
</feature>
<dbReference type="Proteomes" id="UP000256257">
    <property type="component" value="Unassembled WGS sequence"/>
</dbReference>
<dbReference type="InterPro" id="IPR028994">
    <property type="entry name" value="Integrin_alpha_N"/>
</dbReference>
<dbReference type="InterPro" id="IPR018247">
    <property type="entry name" value="EF_Hand_1_Ca_BS"/>
</dbReference>
<dbReference type="GO" id="GO:0005576">
    <property type="term" value="C:extracellular region"/>
    <property type="evidence" value="ECO:0007669"/>
    <property type="project" value="UniProtKB-SubCell"/>
</dbReference>
<dbReference type="Pfam" id="PF25023">
    <property type="entry name" value="TEN_YD-shell"/>
    <property type="match status" value="1"/>
</dbReference>
<keyword evidence="2" id="KW-0964">Secreted</keyword>
<evidence type="ECO:0000256" key="3">
    <source>
        <dbReference type="ARBA" id="ARBA00022737"/>
    </source>
</evidence>
<evidence type="ECO:0000256" key="5">
    <source>
        <dbReference type="SAM" id="MobiDB-lite"/>
    </source>
</evidence>
<dbReference type="Pfam" id="PF03534">
    <property type="entry name" value="SpvB"/>
    <property type="match status" value="1"/>
</dbReference>
<dbReference type="InterPro" id="IPR003284">
    <property type="entry name" value="Sal_SpvB"/>
</dbReference>
<dbReference type="Gene3D" id="2.40.128.340">
    <property type="match status" value="1"/>
</dbReference>
<feature type="signal peptide" evidence="7">
    <location>
        <begin position="1"/>
        <end position="18"/>
    </location>
</feature>
<organism evidence="9 10">
    <name type="scientific">Chryseobacterium pennipullorum</name>
    <dbReference type="NCBI Taxonomy" id="2258963"/>
    <lineage>
        <taxon>Bacteria</taxon>
        <taxon>Pseudomonadati</taxon>
        <taxon>Bacteroidota</taxon>
        <taxon>Flavobacteriia</taxon>
        <taxon>Flavobacteriales</taxon>
        <taxon>Weeksellaceae</taxon>
        <taxon>Chryseobacterium group</taxon>
        <taxon>Chryseobacterium</taxon>
    </lineage>
</organism>
<dbReference type="RefSeq" id="WP_115927334.1">
    <property type="nucleotide sequence ID" value="NZ_QNVV01000003.1"/>
</dbReference>
<evidence type="ECO:0000313" key="10">
    <source>
        <dbReference type="Proteomes" id="UP000256257"/>
    </source>
</evidence>
<dbReference type="SUPFAM" id="SSF69318">
    <property type="entry name" value="Integrin alpha N-terminal domain"/>
    <property type="match status" value="1"/>
</dbReference>
<evidence type="ECO:0000256" key="6">
    <source>
        <dbReference type="SAM" id="Phobius"/>
    </source>
</evidence>
<dbReference type="InterPro" id="IPR050708">
    <property type="entry name" value="T6SS_VgrG/RHS"/>
</dbReference>
<protein>
    <recommendedName>
        <fullName evidence="8">Teneurin-like YD-shell domain-containing protein</fullName>
    </recommendedName>
</protein>
<dbReference type="InterPro" id="IPR022385">
    <property type="entry name" value="Rhs_assc_core"/>
</dbReference>
<comment type="caution">
    <text evidence="9">The sequence shown here is derived from an EMBL/GenBank/DDBJ whole genome shotgun (WGS) entry which is preliminary data.</text>
</comment>
<feature type="transmembrane region" description="Helical" evidence="6">
    <location>
        <begin position="1963"/>
        <end position="1990"/>
    </location>
</feature>
<evidence type="ECO:0000256" key="7">
    <source>
        <dbReference type="SAM" id="SignalP"/>
    </source>
</evidence>
<dbReference type="OrthoDB" id="6225685at2"/>
<comment type="subcellular location">
    <subcellularLocation>
        <location evidence="1">Secreted</location>
    </subcellularLocation>
</comment>
<accession>A0A3D9B5X7</accession>
<feature type="chain" id="PRO_5017579966" description="Teneurin-like YD-shell domain-containing protein" evidence="7">
    <location>
        <begin position="19"/>
        <end position="2287"/>
    </location>
</feature>
<dbReference type="Gene3D" id="2.180.10.10">
    <property type="entry name" value="RHS repeat-associated core"/>
    <property type="match status" value="2"/>
</dbReference>
<dbReference type="EMBL" id="QNVV01000003">
    <property type="protein sequence ID" value="REC49015.1"/>
    <property type="molecule type" value="Genomic_DNA"/>
</dbReference>
<keyword evidence="6" id="KW-0472">Membrane</keyword>
<evidence type="ECO:0000256" key="2">
    <source>
        <dbReference type="ARBA" id="ARBA00022525"/>
    </source>
</evidence>
<reference evidence="9 10" key="1">
    <citation type="submission" date="2018-06" db="EMBL/GenBank/DDBJ databases">
        <title>Novel Chryseobacterium species.</title>
        <authorList>
            <person name="Newman J."/>
            <person name="Hugo C."/>
            <person name="Oosthuizen L."/>
            <person name="Charimba G."/>
        </authorList>
    </citation>
    <scope>NUCLEOTIDE SEQUENCE [LARGE SCALE GENOMIC DNA]</scope>
    <source>
        <strain evidence="9 10">7_F195</strain>
    </source>
</reference>
<name>A0A3D9B5X7_9FLAO</name>
<dbReference type="PANTHER" id="PTHR32305:SF15">
    <property type="entry name" value="PROTEIN RHSA-RELATED"/>
    <property type="match status" value="1"/>
</dbReference>
<keyword evidence="6" id="KW-1133">Transmembrane helix</keyword>
<feature type="region of interest" description="Disordered" evidence="5">
    <location>
        <begin position="55"/>
        <end position="95"/>
    </location>
</feature>
<evidence type="ECO:0000256" key="4">
    <source>
        <dbReference type="ARBA" id="ARBA00023026"/>
    </source>
</evidence>
<keyword evidence="7" id="KW-0732">Signal</keyword>
<dbReference type="GO" id="GO:0005737">
    <property type="term" value="C:cytoplasm"/>
    <property type="evidence" value="ECO:0007669"/>
    <property type="project" value="InterPro"/>
</dbReference>
<evidence type="ECO:0000259" key="8">
    <source>
        <dbReference type="Pfam" id="PF25023"/>
    </source>
</evidence>
<feature type="domain" description="Teneurin-like YD-shell" evidence="8">
    <location>
        <begin position="1376"/>
        <end position="1557"/>
    </location>
</feature>
<keyword evidence="10" id="KW-1185">Reference proteome</keyword>
<dbReference type="PROSITE" id="PS00018">
    <property type="entry name" value="EF_HAND_1"/>
    <property type="match status" value="1"/>
</dbReference>
<dbReference type="PANTHER" id="PTHR32305">
    <property type="match status" value="1"/>
</dbReference>
<keyword evidence="6" id="KW-0812">Transmembrane</keyword>
<evidence type="ECO:0000313" key="9">
    <source>
        <dbReference type="EMBL" id="REC49015.1"/>
    </source>
</evidence>
<sequence length="2287" mass="254307">MKLSSSLMLSLCSVWAFSQTILYQAESTSRTVQDPQAVVMAQGFYATSDTSSPFLAKIGPGTENPGGGPTSSNAGANNPSGTTAPTGKSFHDTKGNIEVTGSGQLQFTLPIALPPGVKNVAPQANLVYTSGTGNGIAGYSWNLSGITSISRIGKTIETHGEIKPVQIDYSDSYSFNGQRLILKSGEYGKDGAEYVTEKYSNIKIKSIGTYPINGQDVGPAHFEVTFEDGSQAWYGVYGAGIRGKPTVTTPLEYNIVKWKDAQGNYISYNYTSESDGGGFRSLNRVMKISTIAWGGNETLNKPHFNFIDFIYLDRDLKEQAFVQGWEHTQSKILSEIIVTSHLKPFKTYRINYKKDNNGTNYQFLSNITEYNSAGAAANPVSFEYENSVRGTDWIQSSSHSLESGLLGDFDGDGKIDALEYKDQPFRVCESVGGTGFNPVCVNPTNKPAGFYLAKKALDRPQGQGEITFVGSLDITKEEFKKALPISFKNPAGIMENQQGFAFYKVANDTKDIQLFVYSINQANQLEHQYTKILPKSVYDLTTPPIDPMQGGSSFKTTPLKLMELDLDGDGISEIIMGFNDAVHTKVPRPVDPHAPISIPEFDETFQDRKRYVVINIDNAATTSQSFSQMSFYPYDTDILETYKIGDFDGDGKTDFLRFDSGNRPFIVQFQKGSNNLYSVIERGFYLNDERIKGVNQRAVIGDFNGDGKSDLLVPASDTTTDWYLYQSTGKSFSEEFKSNFALFRKNALVNTNNDGTATVERTSHQAYDLDRDGKSDFVTFNYRKERVKLGGSQTIFNIYYHNTVDIKISGGEKKFNNDIRYAFSEGPLGDSSGFRDNPHTYLNERTKYDMQELLGNFRINQSIHQIILVSPSPIRGVSGDRVKRIDFYDVSKEARINSITQGGVKTDISYKELDPIVSPNFYQAVKKEKYPYMELASAQQSYAVSQIQQTGKKQDFRYRGLLAHLQGRGMVGFRQTARSSWYADGLENTKVWNGIEIDPLKESLPVKEWSIRTTDETKIFPTDISENNSQLLSFKSTIYQIDKLVNGQITASISDADKSKAVTAILPQKIKTKDFLTNKITENTVTYGNYYLPSQNISSINNGYAVTTSTFTYIHNPSGTGSEYYIGRPQEKSEVKQAYNDTQSTKQEFTYDNNLIKKIKTWNRNNTGWLLEDFNYDGFGNITSKTTSNSIDSQTQVVATQYDDKGKYVIKKTDNLGLVTSIIYNDLGQITKQTDYLGNTLDNEYDGWGKLMKSKTNLGGTTTYEYVRDDQFNSTVVQYEPQGNISKKYTNKLGQDYKTSAKAFEQGKFISKDTQYDVLGRKTSESEPYFEGGNPWQWNTIAYNDSVFPPKMTITAFTGKQIETSVSGNTVTEKEMNGYGRTTSKTTDVLENVVTSSDKGGTITFSYNASGEQTKAQYAENIVTTKYDPWGRKSEFNDPSNGTYKYEYNGFGQPKKIISPKGTKEYTYNTLGQLISQKETSTSDGGQATNKIFKFIYDDKGRLISKSGTSNGKAYSSNTVYDPQGRTLSSSESSNDKYFIQKGITYDDRARVISYERQLFSTGVLTKVQIENVYNAWNGVLYQVKDKNSGKILWELKNVSDKGKILKAKLGAAEINQTYEPDGTLSQVNHGSANKPHILRLSYNFNAIKNELETRTTEGDFSISESFDYDNNNRLINWTNPATGVKVQNAIRNVYDNKGRILENDQVGTIKFDNSSKVYQPTGMTLNAAGTQNYNNDLIQNVVYNENNDPVFIDGIKGDVAFQYGLTNMRQRVTYGGNFSADGEGKFTKFYSEDGSFEVVKDNTTGKEKHIIYIGGSPYESNIIFVKNYTEASGSYKFLHKDYLGSILAISDEAGNKLEQRHFDAWGNLTHLQIGNAAIITDVNKIQETVNNGGILLERGYTSHEHFMEIGIIHMNGRLYDPLLRRFLNADEHIQETYNTQNYNKYGYVLNNPLMYNDPSGEVFFLVPVLIKIAIGAIYGAIIGAGVGILTYTIKGLITKDWSGFGKAVLGGAVAGAISGGLNGLGSALFTTSSTILNSGTWELLSNITTQFMLDGKIDAVTITSSMIGSFVGNKLPGWKTLGGKGVWGWTKNAVAEVLYNSTKYGITGAISGGFSAMFRGTNVWQGIKNGFENGAYNGAGQGLFIVAAFGPTFQPDEDDLHFVKKISKERNVSYDHVKWRKGGIYQVIQPLWSSGYKREVTWGNNVATFGSTDPSTFGHEFGHIIQVNNQGWSNMQASGIWEQLFIKGNAYLIPGTNEFGAEIMLQNTGGRTIKNPIFSEHLYYGD</sequence>